<dbReference type="SMART" id="SM00458">
    <property type="entry name" value="RICIN"/>
    <property type="match status" value="2"/>
</dbReference>
<dbReference type="Proteomes" id="UP000604730">
    <property type="component" value="Unassembled WGS sequence"/>
</dbReference>
<dbReference type="InterPro" id="IPR042229">
    <property type="entry name" value="Listeria/Bacterioides_rpt_sf"/>
</dbReference>
<dbReference type="SUPFAM" id="SSF54001">
    <property type="entry name" value="Cysteine proteinases"/>
    <property type="match status" value="1"/>
</dbReference>
<dbReference type="InterPro" id="IPR035992">
    <property type="entry name" value="Ricin_B-like_lectins"/>
</dbReference>
<name>A0ABS1J1L0_9FIRM</name>
<dbReference type="CDD" id="cd00161">
    <property type="entry name" value="beta-trefoil_Ricin-like"/>
    <property type="match status" value="2"/>
</dbReference>
<gene>
    <name evidence="3" type="ORF">JJN12_08315</name>
</gene>
<dbReference type="SUPFAM" id="SSF50370">
    <property type="entry name" value="Ricin B-like lectins"/>
    <property type="match status" value="1"/>
</dbReference>
<dbReference type="Pfam" id="PF09479">
    <property type="entry name" value="Flg_new"/>
    <property type="match status" value="1"/>
</dbReference>
<reference evidence="3 4" key="1">
    <citation type="submission" date="2021-01" db="EMBL/GenBank/DDBJ databases">
        <title>Isolation and description of Catonella massiliensis sp. nov., a novel Catonella species, isolated from a stable periodontitis subject.</title>
        <authorList>
            <person name="Antezack A."/>
            <person name="Boxberger M."/>
            <person name="La Scola B."/>
            <person name="Monnet-Corti V."/>
        </authorList>
    </citation>
    <scope>NUCLEOTIDE SEQUENCE [LARGE SCALE GENOMIC DNA]</scope>
    <source>
        <strain evidence="3 4">Marseille-Q4567</strain>
    </source>
</reference>
<dbReference type="PROSITE" id="PS50911">
    <property type="entry name" value="CHAP"/>
    <property type="match status" value="1"/>
</dbReference>
<dbReference type="Pfam" id="PF05257">
    <property type="entry name" value="CHAP"/>
    <property type="match status" value="1"/>
</dbReference>
<sequence>MNKIGKRIVTVVFVFTFLVSYIFNVNAYAETARTREEALNWVRSQEGKFLDFDRQYGAQNGAQCVDFLSFYYQYLGKPILWGNANAFTWSNPPAGWTKYPTTGNFVPQPGDVAATTAGPYGHVGIVLSANNDTVEIMDQNRSGKNSYGNYDPVKKGIFRKAYFTHYIRPDFKTDSVPPLPSTTTEIYNGWYIIKTLGSSNMVVTADSNMGVEAPNVYISKNNLADNQLWYFEVLGDGSYKIVNKLRNKVLDVKDILKDNETNILLWNWTGTDNQRWYLTKNPDGTFGLIAKHSHFRFDVEYEWLDKEGANIWQIVPNGSRAQKFIIENPFKPASTTTSVSNGKYIIKTVGNADMAVTADDNMSVEAPNVYISKANGQKNQVWNFEVLEDGTYKITNELRNKVFDVKDISKNLGANVLLWYWTGTDNQRWYLVKNADGTFGMMAKHSGFMFDVENEWIEKNGANIWQIIPNGSKAQKFRLEKLNEDSKKTDENAKKQEDAKKQEASCIVRFLDSSGTLIKKESVKKNANATAPVAPLKTGYIFKGWDKNYTNITGNTDIYAVYEKITENSVENSAENNNEPVKNQNKYDITSGNVEVRLVPVLKKYKNNKYALNISEDAVYKALDELEDEGVITVEAKAVPENFKKLTVNLTLKSIEDMLDEELETLKLELPIGTVTISGDALEDICNKAAGKKIEIQIKRVVRKDVSKKTWSKLKGAKLYFLDIKSGHKTLPNLNKDDISADGLFVNMKKNELRKHLIYIKK</sequence>
<proteinExistence type="predicted"/>
<evidence type="ECO:0000313" key="3">
    <source>
        <dbReference type="EMBL" id="MBK5897779.1"/>
    </source>
</evidence>
<dbReference type="InterPro" id="IPR007921">
    <property type="entry name" value="CHAP_dom"/>
</dbReference>
<dbReference type="EMBL" id="JAEPRJ010000001">
    <property type="protein sequence ID" value="MBK5897779.1"/>
    <property type="molecule type" value="Genomic_DNA"/>
</dbReference>
<feature type="domain" description="Peptidase C51" evidence="2">
    <location>
        <begin position="39"/>
        <end position="168"/>
    </location>
</feature>
<accession>A0ABS1J1L0</accession>
<evidence type="ECO:0000256" key="1">
    <source>
        <dbReference type="ARBA" id="ARBA00004196"/>
    </source>
</evidence>
<dbReference type="Gene3D" id="2.60.40.4270">
    <property type="entry name" value="Listeria-Bacteroides repeat domain"/>
    <property type="match status" value="1"/>
</dbReference>
<dbReference type="Pfam" id="PF14200">
    <property type="entry name" value="RicinB_lectin_2"/>
    <property type="match status" value="2"/>
</dbReference>
<protein>
    <submittedName>
        <fullName evidence="3">RICIN domain-containing protein</fullName>
    </submittedName>
</protein>
<dbReference type="RefSeq" id="WP_208429243.1">
    <property type="nucleotide sequence ID" value="NZ_JAEPRJ010000001.1"/>
</dbReference>
<dbReference type="PROSITE" id="PS50231">
    <property type="entry name" value="RICIN_B_LECTIN"/>
    <property type="match status" value="2"/>
</dbReference>
<dbReference type="InterPro" id="IPR013378">
    <property type="entry name" value="InlB-like_B-rpt"/>
</dbReference>
<keyword evidence="4" id="KW-1185">Reference proteome</keyword>
<dbReference type="InterPro" id="IPR000772">
    <property type="entry name" value="Ricin_B_lectin"/>
</dbReference>
<comment type="caution">
    <text evidence="3">The sequence shown here is derived from an EMBL/GenBank/DDBJ whole genome shotgun (WGS) entry which is preliminary data.</text>
</comment>
<evidence type="ECO:0000259" key="2">
    <source>
        <dbReference type="PROSITE" id="PS50911"/>
    </source>
</evidence>
<dbReference type="Gene3D" id="3.90.1720.10">
    <property type="entry name" value="endopeptidase domain like (from Nostoc punctiforme)"/>
    <property type="match status" value="1"/>
</dbReference>
<comment type="subcellular location">
    <subcellularLocation>
        <location evidence="1">Cell envelope</location>
    </subcellularLocation>
</comment>
<dbReference type="InterPro" id="IPR038765">
    <property type="entry name" value="Papain-like_cys_pep_sf"/>
</dbReference>
<evidence type="ECO:0000313" key="4">
    <source>
        <dbReference type="Proteomes" id="UP000604730"/>
    </source>
</evidence>
<organism evidence="3 4">
    <name type="scientific">Catonella massiliensis</name>
    <dbReference type="NCBI Taxonomy" id="2799636"/>
    <lineage>
        <taxon>Bacteria</taxon>
        <taxon>Bacillati</taxon>
        <taxon>Bacillota</taxon>
        <taxon>Clostridia</taxon>
        <taxon>Lachnospirales</taxon>
        <taxon>Lachnospiraceae</taxon>
        <taxon>Catonella</taxon>
    </lineage>
</organism>
<dbReference type="Gene3D" id="2.80.10.50">
    <property type="match status" value="3"/>
</dbReference>